<evidence type="ECO:0000313" key="3">
    <source>
        <dbReference type="Proteomes" id="UP001454036"/>
    </source>
</evidence>
<feature type="region of interest" description="Disordered" evidence="1">
    <location>
        <begin position="86"/>
        <end position="183"/>
    </location>
</feature>
<feature type="compositionally biased region" description="Polar residues" evidence="1">
    <location>
        <begin position="1"/>
        <end position="11"/>
    </location>
</feature>
<comment type="caution">
    <text evidence="2">The sequence shown here is derived from an EMBL/GenBank/DDBJ whole genome shotgun (WGS) entry which is preliminary data.</text>
</comment>
<evidence type="ECO:0000256" key="1">
    <source>
        <dbReference type="SAM" id="MobiDB-lite"/>
    </source>
</evidence>
<keyword evidence="3" id="KW-1185">Reference proteome</keyword>
<feature type="region of interest" description="Disordered" evidence="1">
    <location>
        <begin position="1"/>
        <end position="20"/>
    </location>
</feature>
<proteinExistence type="predicted"/>
<gene>
    <name evidence="2" type="ORF">LIER_36335</name>
</gene>
<reference evidence="2 3" key="1">
    <citation type="submission" date="2024-01" db="EMBL/GenBank/DDBJ databases">
        <title>The complete chloroplast genome sequence of Lithospermum erythrorhizon: insights into the phylogenetic relationship among Boraginaceae species and the maternal lineages of purple gromwells.</title>
        <authorList>
            <person name="Okada T."/>
            <person name="Watanabe K."/>
        </authorList>
    </citation>
    <scope>NUCLEOTIDE SEQUENCE [LARGE SCALE GENOMIC DNA]</scope>
</reference>
<evidence type="ECO:0000313" key="2">
    <source>
        <dbReference type="EMBL" id="GAA0146531.1"/>
    </source>
</evidence>
<name>A0AAV3P691_LITER</name>
<dbReference type="Proteomes" id="UP001454036">
    <property type="component" value="Unassembled WGS sequence"/>
</dbReference>
<dbReference type="AlphaFoldDB" id="A0AAV3P691"/>
<sequence length="183" mass="18909">MSDTSNSTKPSYPSLRGHSLDPPTIREMGFLLHLLGRQTPHASTLLHRRGILKATGLFPITDVDLGALESLRVTFNVPDHAPVPPPAIPAASFDQLPLRGGRSGKSSPEKGSPPPGESTALGPHHAALEPQGVGVNKGLMGNLSTSPHPEPGEGLNPLLPTNHAPAATPVGASINSATVVLEP</sequence>
<protein>
    <submittedName>
        <fullName evidence="2">Uncharacterized protein</fullName>
    </submittedName>
</protein>
<dbReference type="EMBL" id="BAABME010016573">
    <property type="protein sequence ID" value="GAA0146531.1"/>
    <property type="molecule type" value="Genomic_DNA"/>
</dbReference>
<organism evidence="2 3">
    <name type="scientific">Lithospermum erythrorhizon</name>
    <name type="common">Purple gromwell</name>
    <name type="synonym">Lithospermum officinale var. erythrorhizon</name>
    <dbReference type="NCBI Taxonomy" id="34254"/>
    <lineage>
        <taxon>Eukaryota</taxon>
        <taxon>Viridiplantae</taxon>
        <taxon>Streptophyta</taxon>
        <taxon>Embryophyta</taxon>
        <taxon>Tracheophyta</taxon>
        <taxon>Spermatophyta</taxon>
        <taxon>Magnoliopsida</taxon>
        <taxon>eudicotyledons</taxon>
        <taxon>Gunneridae</taxon>
        <taxon>Pentapetalae</taxon>
        <taxon>asterids</taxon>
        <taxon>lamiids</taxon>
        <taxon>Boraginales</taxon>
        <taxon>Boraginaceae</taxon>
        <taxon>Boraginoideae</taxon>
        <taxon>Lithospermeae</taxon>
        <taxon>Lithospermum</taxon>
    </lineage>
</organism>
<feature type="compositionally biased region" description="Polar residues" evidence="1">
    <location>
        <begin position="173"/>
        <end position="183"/>
    </location>
</feature>
<accession>A0AAV3P691</accession>